<dbReference type="PROSITE" id="PS50109">
    <property type="entry name" value="HIS_KIN"/>
    <property type="match status" value="1"/>
</dbReference>
<name>A0A075JJD0_9MICO</name>
<evidence type="ECO:0000313" key="16">
    <source>
        <dbReference type="Proteomes" id="UP000027986"/>
    </source>
</evidence>
<evidence type="ECO:0000256" key="11">
    <source>
        <dbReference type="SAM" id="MobiDB-lite"/>
    </source>
</evidence>
<dbReference type="EMBL" id="CP008889">
    <property type="protein sequence ID" value="AIF40068.1"/>
    <property type="molecule type" value="Genomic_DNA"/>
</dbReference>
<dbReference type="Pfam" id="PF00512">
    <property type="entry name" value="HisKA"/>
    <property type="match status" value="1"/>
</dbReference>
<dbReference type="InterPro" id="IPR036890">
    <property type="entry name" value="HATPase_C_sf"/>
</dbReference>
<evidence type="ECO:0000256" key="10">
    <source>
        <dbReference type="ARBA" id="ARBA00023136"/>
    </source>
</evidence>
<dbReference type="Gene3D" id="3.30.565.10">
    <property type="entry name" value="Histidine kinase-like ATPase, C-terminal domain"/>
    <property type="match status" value="1"/>
</dbReference>
<keyword evidence="8 12" id="KW-1133">Transmembrane helix</keyword>
<dbReference type="SMART" id="SM00387">
    <property type="entry name" value="HATPase_c"/>
    <property type="match status" value="1"/>
</dbReference>
<keyword evidence="10 12" id="KW-0472">Membrane</keyword>
<keyword evidence="6 12" id="KW-0812">Transmembrane</keyword>
<dbReference type="PROSITE" id="PS51257">
    <property type="entry name" value="PROKAR_LIPOPROTEIN"/>
    <property type="match status" value="1"/>
</dbReference>
<evidence type="ECO:0000256" key="3">
    <source>
        <dbReference type="ARBA" id="ARBA00012438"/>
    </source>
</evidence>
<dbReference type="KEGG" id="dni:HX89_02830"/>
<dbReference type="InterPro" id="IPR005467">
    <property type="entry name" value="His_kinase_dom"/>
</dbReference>
<dbReference type="InterPro" id="IPR003660">
    <property type="entry name" value="HAMP_dom"/>
</dbReference>
<reference evidence="15 16" key="1">
    <citation type="submission" date="2014-07" db="EMBL/GenBank/DDBJ databases">
        <title>Genome Sequencing of Dermacoccus nishinomiyaensis.</title>
        <authorList>
            <person name="Hong K.W."/>
            <person name="Chan K.G."/>
        </authorList>
    </citation>
    <scope>NUCLEOTIDE SEQUENCE [LARGE SCALE GENOMIC DNA]</scope>
    <source>
        <strain evidence="15 16">M25</strain>
    </source>
</reference>
<evidence type="ECO:0000256" key="6">
    <source>
        <dbReference type="ARBA" id="ARBA00022692"/>
    </source>
</evidence>
<feature type="transmembrane region" description="Helical" evidence="12">
    <location>
        <begin position="150"/>
        <end position="172"/>
    </location>
</feature>
<evidence type="ECO:0000313" key="15">
    <source>
        <dbReference type="EMBL" id="AIF40068.1"/>
    </source>
</evidence>
<sequence length="508" mass="54291">MNLARLRPRKLSTRVAVLVMTLTMVLAAIGCIASFLLSRAVIHASIDDTLHVAVNHEHTSAQELAEELPSGAIVMVRRGDRLDVRANGPDRVVAAEDATALRTELDRPDGLRDVKLPERDDMRVATLRQPGTEVLAAVSMEPAERDLTRLAAWQLALWVPAGIVASAVGVWLTRRQVRPLQAVTRIARSIAETPAESVEDAVSRRVPEPRRAADEVGVLTHAINDLLRQVEAALARRDESEAALRTMLADVSHELRTPLAVVRSHAELSASMLTRAVEAERSEAAGESAGAGLSGVEGQDGGADHGRRAASDVRALELELAPSLRRIERESIRMARLVEDLLLLAHLDAGQRAAQESVDVTFLALEALSDAKLMAPQHLWAFDAPDEACEIVGDENGVRRVIVNLVTNARRHTPAGTRVQLSVRDAGDSVVVEVADDGPGLPASVAAEPGRRFKGAARSDTGRRGGLGLAITMALAESMEASIHFDSSTAGTTAIVTLPRRPAALGAE</sequence>
<proteinExistence type="predicted"/>
<dbReference type="GO" id="GO:0000155">
    <property type="term" value="F:phosphorelay sensor kinase activity"/>
    <property type="evidence" value="ECO:0007669"/>
    <property type="project" value="InterPro"/>
</dbReference>
<comment type="subcellular location">
    <subcellularLocation>
        <location evidence="2">Cell membrane</location>
    </subcellularLocation>
</comment>
<dbReference type="InterPro" id="IPR003661">
    <property type="entry name" value="HisK_dim/P_dom"/>
</dbReference>
<keyword evidence="4" id="KW-0597">Phosphoprotein</keyword>
<dbReference type="InterPro" id="IPR004358">
    <property type="entry name" value="Sig_transdc_His_kin-like_C"/>
</dbReference>
<dbReference type="PRINTS" id="PR00344">
    <property type="entry name" value="BCTRLSENSOR"/>
</dbReference>
<dbReference type="PANTHER" id="PTHR45436:SF5">
    <property type="entry name" value="SENSOR HISTIDINE KINASE TRCS"/>
    <property type="match status" value="1"/>
</dbReference>
<dbReference type="InterPro" id="IPR003594">
    <property type="entry name" value="HATPase_dom"/>
</dbReference>
<evidence type="ECO:0000256" key="4">
    <source>
        <dbReference type="ARBA" id="ARBA00022553"/>
    </source>
</evidence>
<evidence type="ECO:0000256" key="7">
    <source>
        <dbReference type="ARBA" id="ARBA00022777"/>
    </source>
</evidence>
<feature type="domain" description="Histidine kinase" evidence="13">
    <location>
        <begin position="250"/>
        <end position="502"/>
    </location>
</feature>
<feature type="domain" description="HAMP" evidence="14">
    <location>
        <begin position="174"/>
        <end position="235"/>
    </location>
</feature>
<dbReference type="GO" id="GO:0005886">
    <property type="term" value="C:plasma membrane"/>
    <property type="evidence" value="ECO:0007669"/>
    <property type="project" value="UniProtKB-SubCell"/>
</dbReference>
<evidence type="ECO:0000256" key="2">
    <source>
        <dbReference type="ARBA" id="ARBA00004236"/>
    </source>
</evidence>
<dbReference type="SMART" id="SM00388">
    <property type="entry name" value="HisKA"/>
    <property type="match status" value="1"/>
</dbReference>
<dbReference type="Gene3D" id="6.10.340.10">
    <property type="match status" value="1"/>
</dbReference>
<evidence type="ECO:0000259" key="13">
    <source>
        <dbReference type="PROSITE" id="PS50109"/>
    </source>
</evidence>
<dbReference type="InterPro" id="IPR036097">
    <property type="entry name" value="HisK_dim/P_sf"/>
</dbReference>
<evidence type="ECO:0000256" key="5">
    <source>
        <dbReference type="ARBA" id="ARBA00022679"/>
    </source>
</evidence>
<gene>
    <name evidence="15" type="ORF">HX89_02830</name>
</gene>
<keyword evidence="7" id="KW-0418">Kinase</keyword>
<evidence type="ECO:0000256" key="12">
    <source>
        <dbReference type="SAM" id="Phobius"/>
    </source>
</evidence>
<dbReference type="AlphaFoldDB" id="A0A075JJD0"/>
<dbReference type="RefSeq" id="WP_051805604.1">
    <property type="nucleotide sequence ID" value="NZ_CP008889.1"/>
</dbReference>
<dbReference type="CDD" id="cd00075">
    <property type="entry name" value="HATPase"/>
    <property type="match status" value="1"/>
</dbReference>
<dbReference type="HOGENOM" id="CLU_000445_89_6_11"/>
<protein>
    <recommendedName>
        <fullName evidence="3">histidine kinase</fullName>
        <ecNumber evidence="3">2.7.13.3</ecNumber>
    </recommendedName>
</protein>
<dbReference type="InterPro" id="IPR050428">
    <property type="entry name" value="TCS_sensor_his_kinase"/>
</dbReference>
<keyword evidence="16" id="KW-1185">Reference proteome</keyword>
<dbReference type="PROSITE" id="PS50885">
    <property type="entry name" value="HAMP"/>
    <property type="match status" value="1"/>
</dbReference>
<dbReference type="eggNOG" id="COG2205">
    <property type="taxonomic scope" value="Bacteria"/>
</dbReference>
<accession>A0A075JJD0</accession>
<evidence type="ECO:0000256" key="8">
    <source>
        <dbReference type="ARBA" id="ARBA00022989"/>
    </source>
</evidence>
<dbReference type="Gene3D" id="1.10.287.130">
    <property type="match status" value="1"/>
</dbReference>
<keyword evidence="9" id="KW-0902">Two-component regulatory system</keyword>
<comment type="catalytic activity">
    <reaction evidence="1">
        <text>ATP + protein L-histidine = ADP + protein N-phospho-L-histidine.</text>
        <dbReference type="EC" id="2.7.13.3"/>
    </reaction>
</comment>
<dbReference type="SUPFAM" id="SSF47384">
    <property type="entry name" value="Homodimeric domain of signal transducing histidine kinase"/>
    <property type="match status" value="1"/>
</dbReference>
<dbReference type="SMART" id="SM00304">
    <property type="entry name" value="HAMP"/>
    <property type="match status" value="1"/>
</dbReference>
<feature type="compositionally biased region" description="Gly residues" evidence="11">
    <location>
        <begin position="292"/>
        <end position="301"/>
    </location>
</feature>
<dbReference type="PANTHER" id="PTHR45436">
    <property type="entry name" value="SENSOR HISTIDINE KINASE YKOH"/>
    <property type="match status" value="1"/>
</dbReference>
<organism evidence="15 16">
    <name type="scientific">Dermacoccus nishinomiyaensis</name>
    <dbReference type="NCBI Taxonomy" id="1274"/>
    <lineage>
        <taxon>Bacteria</taxon>
        <taxon>Bacillati</taxon>
        <taxon>Actinomycetota</taxon>
        <taxon>Actinomycetes</taxon>
        <taxon>Micrococcales</taxon>
        <taxon>Dermacoccaceae</taxon>
        <taxon>Dermacoccus</taxon>
    </lineage>
</organism>
<feature type="region of interest" description="Disordered" evidence="11">
    <location>
        <begin position="279"/>
        <end position="308"/>
    </location>
</feature>
<evidence type="ECO:0000259" key="14">
    <source>
        <dbReference type="PROSITE" id="PS50885"/>
    </source>
</evidence>
<dbReference type="EC" id="2.7.13.3" evidence="3"/>
<evidence type="ECO:0000256" key="1">
    <source>
        <dbReference type="ARBA" id="ARBA00000085"/>
    </source>
</evidence>
<dbReference type="GeneID" id="41842254"/>
<dbReference type="SUPFAM" id="SSF55874">
    <property type="entry name" value="ATPase domain of HSP90 chaperone/DNA topoisomerase II/histidine kinase"/>
    <property type="match status" value="1"/>
</dbReference>
<dbReference type="OrthoDB" id="9786919at2"/>
<dbReference type="Proteomes" id="UP000027986">
    <property type="component" value="Chromosome"/>
</dbReference>
<dbReference type="CDD" id="cd00082">
    <property type="entry name" value="HisKA"/>
    <property type="match status" value="1"/>
</dbReference>
<dbReference type="Pfam" id="PF02518">
    <property type="entry name" value="HATPase_c"/>
    <property type="match status" value="1"/>
</dbReference>
<keyword evidence="5" id="KW-0808">Transferase</keyword>
<feature type="transmembrane region" description="Helical" evidence="12">
    <location>
        <begin position="15"/>
        <end position="37"/>
    </location>
</feature>
<evidence type="ECO:0000256" key="9">
    <source>
        <dbReference type="ARBA" id="ARBA00023012"/>
    </source>
</evidence>